<dbReference type="AlphaFoldDB" id="A0AB34I8Y3"/>
<gene>
    <name evidence="4" type="ORF">AB1Y20_016789</name>
</gene>
<evidence type="ECO:0000256" key="1">
    <source>
        <dbReference type="SAM" id="MobiDB-lite"/>
    </source>
</evidence>
<feature type="domain" description="CS" evidence="3">
    <location>
        <begin position="17"/>
        <end position="91"/>
    </location>
</feature>
<dbReference type="Pfam" id="PF04969">
    <property type="entry name" value="CS"/>
    <property type="match status" value="1"/>
</dbReference>
<dbReference type="InterPro" id="IPR007052">
    <property type="entry name" value="CS_dom"/>
</dbReference>
<evidence type="ECO:0000313" key="4">
    <source>
        <dbReference type="EMBL" id="KAL1495421.1"/>
    </source>
</evidence>
<sequence length="254" mass="28827">MDFLSNVGAPKTGAFRDWKEDHEVAEIFLPLPADTLKKDIACVIHADKLLVRHVGLGKTLLHAEPLAGLLVPDESTWYLQGNDLLLIVLAKQWRGEHKSHQYWGGSLAAKDGVYECYMSPREVECARKAREQKEADAEAQRRERVRASQQALREQELKEAQAEAAAEKARLRKKAAMQRQIDLDDDPVKRRSTSGGRRAKQQAGAGMSWQAWILLAVCFMLVPLVVHFGAEWRRSKNFQGEAAEERWYDRPVDD</sequence>
<reference evidence="4 5" key="1">
    <citation type="journal article" date="2024" name="Science">
        <title>Giant polyketide synthase enzymes in the biosynthesis of giant marine polyether toxins.</title>
        <authorList>
            <person name="Fallon T.R."/>
            <person name="Shende V.V."/>
            <person name="Wierzbicki I.H."/>
            <person name="Pendleton A.L."/>
            <person name="Watervoot N.F."/>
            <person name="Auber R.P."/>
            <person name="Gonzalez D.J."/>
            <person name="Wisecaver J.H."/>
            <person name="Moore B.S."/>
        </authorList>
    </citation>
    <scope>NUCLEOTIDE SEQUENCE [LARGE SCALE GENOMIC DNA]</scope>
    <source>
        <strain evidence="4 5">12B1</strain>
    </source>
</reference>
<organism evidence="4 5">
    <name type="scientific">Prymnesium parvum</name>
    <name type="common">Toxic golden alga</name>
    <dbReference type="NCBI Taxonomy" id="97485"/>
    <lineage>
        <taxon>Eukaryota</taxon>
        <taxon>Haptista</taxon>
        <taxon>Haptophyta</taxon>
        <taxon>Prymnesiophyceae</taxon>
        <taxon>Prymnesiales</taxon>
        <taxon>Prymnesiaceae</taxon>
        <taxon>Prymnesium</taxon>
    </lineage>
</organism>
<dbReference type="Proteomes" id="UP001515480">
    <property type="component" value="Unassembled WGS sequence"/>
</dbReference>
<keyword evidence="2" id="KW-0472">Membrane</keyword>
<keyword evidence="5" id="KW-1185">Reference proteome</keyword>
<feature type="transmembrane region" description="Helical" evidence="2">
    <location>
        <begin position="209"/>
        <end position="230"/>
    </location>
</feature>
<dbReference type="SUPFAM" id="SSF49764">
    <property type="entry name" value="HSP20-like chaperones"/>
    <property type="match status" value="1"/>
</dbReference>
<keyword evidence="2" id="KW-1133">Transmembrane helix</keyword>
<dbReference type="InterPro" id="IPR008978">
    <property type="entry name" value="HSP20-like_chaperone"/>
</dbReference>
<feature type="region of interest" description="Disordered" evidence="1">
    <location>
        <begin position="176"/>
        <end position="201"/>
    </location>
</feature>
<proteinExistence type="predicted"/>
<keyword evidence="2" id="KW-0812">Transmembrane</keyword>
<evidence type="ECO:0000259" key="3">
    <source>
        <dbReference type="Pfam" id="PF04969"/>
    </source>
</evidence>
<dbReference type="Gene3D" id="2.60.40.790">
    <property type="match status" value="1"/>
</dbReference>
<dbReference type="EMBL" id="JBGBPQ010000032">
    <property type="protein sequence ID" value="KAL1495421.1"/>
    <property type="molecule type" value="Genomic_DNA"/>
</dbReference>
<evidence type="ECO:0000313" key="5">
    <source>
        <dbReference type="Proteomes" id="UP001515480"/>
    </source>
</evidence>
<evidence type="ECO:0000256" key="2">
    <source>
        <dbReference type="SAM" id="Phobius"/>
    </source>
</evidence>
<name>A0AB34I8Y3_PRYPA</name>
<comment type="caution">
    <text evidence="4">The sequence shown here is derived from an EMBL/GenBank/DDBJ whole genome shotgun (WGS) entry which is preliminary data.</text>
</comment>
<accession>A0AB34I8Y3</accession>
<protein>
    <recommendedName>
        <fullName evidence="3">CS domain-containing protein</fullName>
    </recommendedName>
</protein>